<organism evidence="12 13">
    <name type="scientific">Arthrobacter wenxiniae</name>
    <dbReference type="NCBI Taxonomy" id="2713570"/>
    <lineage>
        <taxon>Bacteria</taxon>
        <taxon>Bacillati</taxon>
        <taxon>Actinomycetota</taxon>
        <taxon>Actinomycetes</taxon>
        <taxon>Micrococcales</taxon>
        <taxon>Micrococcaceae</taxon>
        <taxon>Arthrobacter</taxon>
    </lineage>
</organism>
<dbReference type="SUPFAM" id="SSF47823">
    <property type="entry name" value="lambda integrase-like, N-terminal domain"/>
    <property type="match status" value="1"/>
</dbReference>
<evidence type="ECO:0000256" key="7">
    <source>
        <dbReference type="ARBA" id="ARBA00023172"/>
    </source>
</evidence>
<keyword evidence="8 9" id="KW-0131">Cell cycle</keyword>
<dbReference type="PROSITE" id="PS51900">
    <property type="entry name" value="CB"/>
    <property type="match status" value="1"/>
</dbReference>
<dbReference type="AlphaFoldDB" id="A0A7Y7IGF9"/>
<dbReference type="HAMAP" id="MF_01808">
    <property type="entry name" value="Recomb_XerC_XerD"/>
    <property type="match status" value="1"/>
</dbReference>
<dbReference type="GO" id="GO:0006313">
    <property type="term" value="P:DNA transposition"/>
    <property type="evidence" value="ECO:0007669"/>
    <property type="project" value="UniProtKB-UniRule"/>
</dbReference>
<feature type="domain" description="Tyr recombinase" evidence="10">
    <location>
        <begin position="119"/>
        <end position="306"/>
    </location>
</feature>
<sequence length="312" mass="33738">MVDHEERARLPEPLAKAAEGFERYLAAERGRSAHTVRAYRGDVDALLIHAVTEGVATLDGLGLPLLRRWLGEQSAAGMSRSTLARRAATARSFTAWALREELLDVDPALRLKAPKQDHALPAVLQQQQIQRLMAGLADAAAGGDATALRDHAMVELLYATGIRVGELAGTDIDDVNRERRTLRVLGKGNKERVVPYGLPAGTAVDKWLARGRQALAGDHSGHALFLGQRGGRIDQRTVRTVVGRVFAALGDTSATGPHTLRHSAATHLLDGGADLRTVQEILGHSSLATTQLYTHVSVERLRDGYRQAHPRA</sequence>
<dbReference type="SUPFAM" id="SSF56349">
    <property type="entry name" value="DNA breaking-rejoining enzymes"/>
    <property type="match status" value="1"/>
</dbReference>
<feature type="active site" evidence="9">
    <location>
        <position position="261"/>
    </location>
</feature>
<dbReference type="InterPro" id="IPR023009">
    <property type="entry name" value="Tyrosine_recombinase_XerC/XerD"/>
</dbReference>
<dbReference type="Gene3D" id="1.10.150.130">
    <property type="match status" value="1"/>
</dbReference>
<dbReference type="InterPro" id="IPR011010">
    <property type="entry name" value="DNA_brk_join_enz"/>
</dbReference>
<evidence type="ECO:0000256" key="6">
    <source>
        <dbReference type="ARBA" id="ARBA00023125"/>
    </source>
</evidence>
<feature type="active site" evidence="9">
    <location>
        <position position="284"/>
    </location>
</feature>
<evidence type="ECO:0000256" key="2">
    <source>
        <dbReference type="ARBA" id="ARBA00022490"/>
    </source>
</evidence>
<dbReference type="NCBIfam" id="NF001399">
    <property type="entry name" value="PRK00283.1"/>
    <property type="match status" value="1"/>
</dbReference>
<dbReference type="Pfam" id="PF02899">
    <property type="entry name" value="Phage_int_SAM_1"/>
    <property type="match status" value="1"/>
</dbReference>
<keyword evidence="3 9" id="KW-0132">Cell division</keyword>
<name>A0A7Y7IGF9_9MICC</name>
<dbReference type="InterPro" id="IPR013762">
    <property type="entry name" value="Integrase-like_cat_sf"/>
</dbReference>
<dbReference type="PROSITE" id="PS51898">
    <property type="entry name" value="TYR_RECOMBINASE"/>
    <property type="match status" value="1"/>
</dbReference>
<accession>A0A7Y7IGF9</accession>
<dbReference type="Gene3D" id="1.10.443.10">
    <property type="entry name" value="Intergrase catalytic core"/>
    <property type="match status" value="1"/>
</dbReference>
<dbReference type="GO" id="GO:0005737">
    <property type="term" value="C:cytoplasm"/>
    <property type="evidence" value="ECO:0007669"/>
    <property type="project" value="UniProtKB-SubCell"/>
</dbReference>
<feature type="domain" description="Core-binding (CB)" evidence="11">
    <location>
        <begin position="12"/>
        <end position="98"/>
    </location>
</feature>
<dbReference type="InterPro" id="IPR050090">
    <property type="entry name" value="Tyrosine_recombinase_XerCD"/>
</dbReference>
<keyword evidence="5 9" id="KW-0229">DNA integration</keyword>
<keyword evidence="6 9" id="KW-0238">DNA-binding</keyword>
<evidence type="ECO:0000256" key="8">
    <source>
        <dbReference type="ARBA" id="ARBA00023306"/>
    </source>
</evidence>
<evidence type="ECO:0000256" key="1">
    <source>
        <dbReference type="ARBA" id="ARBA00004496"/>
    </source>
</evidence>
<comment type="similarity">
    <text evidence="9">Belongs to the 'phage' integrase family. XerC subfamily.</text>
</comment>
<keyword evidence="7 9" id="KW-0233">DNA recombination</keyword>
<comment type="subcellular location">
    <subcellularLocation>
        <location evidence="1 9">Cytoplasm</location>
    </subcellularLocation>
</comment>
<comment type="subunit">
    <text evidence="9">Forms a cyclic heterotetrameric complex composed of two molecules of XerC and two molecules of XerD.</text>
</comment>
<evidence type="ECO:0000256" key="9">
    <source>
        <dbReference type="HAMAP-Rule" id="MF_01808"/>
    </source>
</evidence>
<dbReference type="InterPro" id="IPR010998">
    <property type="entry name" value="Integrase_recombinase_N"/>
</dbReference>
<evidence type="ECO:0000256" key="5">
    <source>
        <dbReference type="ARBA" id="ARBA00022908"/>
    </source>
</evidence>
<comment type="function">
    <text evidence="9">Site-specific tyrosine recombinase, which acts by catalyzing the cutting and rejoining of the recombining DNA molecules. The XerC-XerD complex is essential to convert dimers of the bacterial chromosome into monomers to permit their segregation at cell division. It also contributes to the segregational stability of plasmids.</text>
</comment>
<dbReference type="InterPro" id="IPR002104">
    <property type="entry name" value="Integrase_catalytic"/>
</dbReference>
<dbReference type="EMBL" id="JAAMFM010000008">
    <property type="protein sequence ID" value="NVM94752.1"/>
    <property type="molecule type" value="Genomic_DNA"/>
</dbReference>
<keyword evidence="2 9" id="KW-0963">Cytoplasm</keyword>
<reference evidence="12 13" key="1">
    <citation type="submission" date="2020-02" db="EMBL/GenBank/DDBJ databases">
        <title>Genome sequence of strain AETb3-4.</title>
        <authorList>
            <person name="Gao J."/>
            <person name="Zhang X."/>
        </authorList>
    </citation>
    <scope>NUCLEOTIDE SEQUENCE [LARGE SCALE GENOMIC DNA]</scope>
    <source>
        <strain evidence="12 13">AETb3-4</strain>
    </source>
</reference>
<dbReference type="CDD" id="cd00798">
    <property type="entry name" value="INT_XerDC_C"/>
    <property type="match status" value="1"/>
</dbReference>
<dbReference type="GO" id="GO:0003677">
    <property type="term" value="F:DNA binding"/>
    <property type="evidence" value="ECO:0007669"/>
    <property type="project" value="UniProtKB-UniRule"/>
</dbReference>
<dbReference type="GO" id="GO:0051301">
    <property type="term" value="P:cell division"/>
    <property type="evidence" value="ECO:0007669"/>
    <property type="project" value="UniProtKB-KW"/>
</dbReference>
<dbReference type="PANTHER" id="PTHR30349">
    <property type="entry name" value="PHAGE INTEGRASE-RELATED"/>
    <property type="match status" value="1"/>
</dbReference>
<evidence type="ECO:0000256" key="3">
    <source>
        <dbReference type="ARBA" id="ARBA00022618"/>
    </source>
</evidence>
<dbReference type="Proteomes" id="UP000543556">
    <property type="component" value="Unassembled WGS sequence"/>
</dbReference>
<dbReference type="GO" id="GO:0009037">
    <property type="term" value="F:tyrosine-based site-specific recombinase activity"/>
    <property type="evidence" value="ECO:0007669"/>
    <property type="project" value="UniProtKB-UniRule"/>
</dbReference>
<evidence type="ECO:0000313" key="12">
    <source>
        <dbReference type="EMBL" id="NVM94752.1"/>
    </source>
</evidence>
<evidence type="ECO:0000259" key="10">
    <source>
        <dbReference type="PROSITE" id="PS51898"/>
    </source>
</evidence>
<protein>
    <recommendedName>
        <fullName evidence="9">Tyrosine recombinase XerC</fullName>
    </recommendedName>
</protein>
<feature type="active site" evidence="9">
    <location>
        <position position="258"/>
    </location>
</feature>
<dbReference type="PANTHER" id="PTHR30349:SF77">
    <property type="entry name" value="TYROSINE RECOMBINASE XERC"/>
    <property type="match status" value="1"/>
</dbReference>
<evidence type="ECO:0000259" key="11">
    <source>
        <dbReference type="PROSITE" id="PS51900"/>
    </source>
</evidence>
<proteinExistence type="inferred from homology"/>
<dbReference type="InterPro" id="IPR004107">
    <property type="entry name" value="Integrase_SAM-like_N"/>
</dbReference>
<keyword evidence="13" id="KW-1185">Reference proteome</keyword>
<feature type="active site" evidence="9">
    <location>
        <position position="163"/>
    </location>
</feature>
<keyword evidence="4 9" id="KW-0159">Chromosome partition</keyword>
<dbReference type="InterPro" id="IPR044068">
    <property type="entry name" value="CB"/>
</dbReference>
<dbReference type="Pfam" id="PF00589">
    <property type="entry name" value="Phage_integrase"/>
    <property type="match status" value="1"/>
</dbReference>
<evidence type="ECO:0000256" key="4">
    <source>
        <dbReference type="ARBA" id="ARBA00022829"/>
    </source>
</evidence>
<gene>
    <name evidence="9" type="primary">xerC</name>
    <name evidence="12" type="ORF">G6034_07490</name>
</gene>
<dbReference type="GO" id="GO:0007059">
    <property type="term" value="P:chromosome segregation"/>
    <property type="evidence" value="ECO:0007669"/>
    <property type="project" value="UniProtKB-UniRule"/>
</dbReference>
<dbReference type="RefSeq" id="WP_176634487.1">
    <property type="nucleotide sequence ID" value="NZ_JAAMFM010000008.1"/>
</dbReference>
<evidence type="ECO:0000313" key="13">
    <source>
        <dbReference type="Proteomes" id="UP000543556"/>
    </source>
</evidence>
<feature type="active site" evidence="9">
    <location>
        <position position="187"/>
    </location>
</feature>
<feature type="active site" description="O-(3'-phospho-DNA)-tyrosine intermediate" evidence="9">
    <location>
        <position position="293"/>
    </location>
</feature>
<comment type="caution">
    <text evidence="12">The sequence shown here is derived from an EMBL/GenBank/DDBJ whole genome shotgun (WGS) entry which is preliminary data.</text>
</comment>